<feature type="region of interest" description="Disordered" evidence="1">
    <location>
        <begin position="78"/>
        <end position="106"/>
    </location>
</feature>
<feature type="compositionally biased region" description="Basic residues" evidence="1">
    <location>
        <begin position="15"/>
        <end position="36"/>
    </location>
</feature>
<accession>W3XGX6</accession>
<protein>
    <recommendedName>
        <fullName evidence="4">C2H2-type domain-containing protein</fullName>
    </recommendedName>
</protein>
<dbReference type="Proteomes" id="UP000030651">
    <property type="component" value="Unassembled WGS sequence"/>
</dbReference>
<sequence length="289" mass="31930">MSSGRKPRASNPRRPSARKARARRTAPSPSRRRQYRLRCPFHAKFPDKFRGYNSSCQGTGFETNARVVEHLKRAHGPVELSDDAVTDPEATASPGPPQAVAADRDSERVTNEQFDLIASLPRNPNIQEKWEKIYNIIFPGDEAIKPAYMVSVERLRDHARNPPDSLILKLIGAGMGASHQEIRLFLQNCLLFIDIVGGSPSSLPPSIVTPPQTELGQLSLSSESLVGTSSAGDMKDNTGIGEQFCFPETDCSPGHGFESTHDYTFEMIDFEALRVGQDYTDKEMAEALE</sequence>
<name>W3XGX6_PESFW</name>
<evidence type="ECO:0000256" key="1">
    <source>
        <dbReference type="SAM" id="MobiDB-lite"/>
    </source>
</evidence>
<feature type="region of interest" description="Disordered" evidence="1">
    <location>
        <begin position="1"/>
        <end position="36"/>
    </location>
</feature>
<reference evidence="3" key="1">
    <citation type="journal article" date="2015" name="BMC Genomics">
        <title>Genomic and transcriptomic analysis of the endophytic fungus Pestalotiopsis fici reveals its lifestyle and high potential for synthesis of natural products.</title>
        <authorList>
            <person name="Wang X."/>
            <person name="Zhang X."/>
            <person name="Liu L."/>
            <person name="Xiang M."/>
            <person name="Wang W."/>
            <person name="Sun X."/>
            <person name="Che Y."/>
            <person name="Guo L."/>
            <person name="Liu G."/>
            <person name="Guo L."/>
            <person name="Wang C."/>
            <person name="Yin W.B."/>
            <person name="Stadler M."/>
            <person name="Zhang X."/>
            <person name="Liu X."/>
        </authorList>
    </citation>
    <scope>NUCLEOTIDE SEQUENCE [LARGE SCALE GENOMIC DNA]</scope>
    <source>
        <strain evidence="3">W106-1 / CGMCC3.15140</strain>
    </source>
</reference>
<organism evidence="2 3">
    <name type="scientific">Pestalotiopsis fici (strain W106-1 / CGMCC3.15140)</name>
    <dbReference type="NCBI Taxonomy" id="1229662"/>
    <lineage>
        <taxon>Eukaryota</taxon>
        <taxon>Fungi</taxon>
        <taxon>Dikarya</taxon>
        <taxon>Ascomycota</taxon>
        <taxon>Pezizomycotina</taxon>
        <taxon>Sordariomycetes</taxon>
        <taxon>Xylariomycetidae</taxon>
        <taxon>Amphisphaeriales</taxon>
        <taxon>Sporocadaceae</taxon>
        <taxon>Pestalotiopsis</taxon>
    </lineage>
</organism>
<keyword evidence="3" id="KW-1185">Reference proteome</keyword>
<dbReference type="InParanoid" id="W3XGX6"/>
<evidence type="ECO:0000313" key="3">
    <source>
        <dbReference type="Proteomes" id="UP000030651"/>
    </source>
</evidence>
<dbReference type="HOGENOM" id="CLU_963473_0_0_1"/>
<evidence type="ECO:0008006" key="4">
    <source>
        <dbReference type="Google" id="ProtNLM"/>
    </source>
</evidence>
<dbReference type="AlphaFoldDB" id="W3XGX6"/>
<dbReference type="KEGG" id="pfy:PFICI_02717"/>
<dbReference type="EMBL" id="KI912110">
    <property type="protein sequence ID" value="ETS84692.1"/>
    <property type="molecule type" value="Genomic_DNA"/>
</dbReference>
<proteinExistence type="predicted"/>
<evidence type="ECO:0000313" key="2">
    <source>
        <dbReference type="EMBL" id="ETS84692.1"/>
    </source>
</evidence>
<dbReference type="RefSeq" id="XP_007829489.1">
    <property type="nucleotide sequence ID" value="XM_007831298.1"/>
</dbReference>
<gene>
    <name evidence="2" type="ORF">PFICI_02717</name>
</gene>
<dbReference type="GeneID" id="19267730"/>
<dbReference type="OrthoDB" id="4161727at2759"/>